<evidence type="ECO:0000313" key="1">
    <source>
        <dbReference type="EMBL" id="BAH75969.1"/>
    </source>
</evidence>
<name>C4XTH2_SOLM1</name>
<dbReference type="STRING" id="573370.DMR_24780"/>
<keyword evidence="2" id="KW-1185">Reference proteome</keyword>
<protein>
    <recommendedName>
        <fullName evidence="3">Phosphoribosyltransferase domain-containing protein</fullName>
    </recommendedName>
</protein>
<dbReference type="InterPro" id="IPR029057">
    <property type="entry name" value="PRTase-like"/>
</dbReference>
<sequence length="291" mass="33725">MSTAVFTKNRSIFWLRINENDDGSYAFFVSDAAQRVLNYHFPILFQISPTGWKDGKSNVKYIWIPKDRTWNIDIESIKKWADFAVNHCVWIDCANEIEYCVACDFNFEVINNEFKRTPLGLAEFKIKYRIDNIPETEKATHLNLMYNKMCCAFDLLPLRYKPSRMLFGKTTPPIITSIPANTGKGKLAWNLAKYIARQKSFDLVEAQLLPPKPEMKNLRLQEKITTWLNLYQIPMSVSFNGDMRDREIVIVDDLYQSGATMQAYAKHLKSLGVRDIYGLACVKSMRDSDNQ</sequence>
<dbReference type="RefSeq" id="WP_015861148.1">
    <property type="nucleotide sequence ID" value="NC_012796.1"/>
</dbReference>
<dbReference type="EMBL" id="AP010904">
    <property type="protein sequence ID" value="BAH75969.1"/>
    <property type="molecule type" value="Genomic_DNA"/>
</dbReference>
<dbReference type="SUPFAM" id="SSF53271">
    <property type="entry name" value="PRTase-like"/>
    <property type="match status" value="1"/>
</dbReference>
<dbReference type="HOGENOM" id="CLU_081230_0_0_7"/>
<dbReference type="InterPro" id="IPR000836">
    <property type="entry name" value="PRTase_dom"/>
</dbReference>
<dbReference type="eggNOG" id="COG1040">
    <property type="taxonomic scope" value="Bacteria"/>
</dbReference>
<dbReference type="AlphaFoldDB" id="C4XTH2"/>
<organism evidence="1 2">
    <name type="scientific">Solidesulfovibrio magneticus (strain ATCC 700980 / DSM 13731 / RS-1)</name>
    <name type="common">Desulfovibrio magneticus</name>
    <dbReference type="NCBI Taxonomy" id="573370"/>
    <lineage>
        <taxon>Bacteria</taxon>
        <taxon>Pseudomonadati</taxon>
        <taxon>Thermodesulfobacteriota</taxon>
        <taxon>Desulfovibrionia</taxon>
        <taxon>Desulfovibrionales</taxon>
        <taxon>Desulfovibrionaceae</taxon>
        <taxon>Solidesulfovibrio</taxon>
    </lineage>
</organism>
<reference evidence="1 2" key="1">
    <citation type="journal article" date="2009" name="Genome Res.">
        <title>Whole genome sequence of Desulfovibrio magneticus strain RS-1 revealed common gene clusters in magnetotactic bacteria.</title>
        <authorList>
            <person name="Nakazawa H."/>
            <person name="Arakaki A."/>
            <person name="Narita-Yamada S."/>
            <person name="Yashiro I."/>
            <person name="Jinno K."/>
            <person name="Aoki N."/>
            <person name="Tsuruyama A."/>
            <person name="Okamura Y."/>
            <person name="Tanikawa S."/>
            <person name="Fujita N."/>
            <person name="Takeyama H."/>
            <person name="Matsunaga T."/>
        </authorList>
    </citation>
    <scope>NUCLEOTIDE SEQUENCE [LARGE SCALE GENOMIC DNA]</scope>
    <source>
        <strain evidence="2">ATCC 700980 / DSM 13731 / RS-1</strain>
    </source>
</reference>
<proteinExistence type="predicted"/>
<accession>C4XTH2</accession>
<evidence type="ECO:0008006" key="3">
    <source>
        <dbReference type="Google" id="ProtNLM"/>
    </source>
</evidence>
<dbReference type="Proteomes" id="UP000009071">
    <property type="component" value="Chromosome"/>
</dbReference>
<gene>
    <name evidence="1" type="ordered locus">DMR_24780</name>
</gene>
<evidence type="ECO:0000313" key="2">
    <source>
        <dbReference type="Proteomes" id="UP000009071"/>
    </source>
</evidence>
<dbReference type="KEGG" id="dma:DMR_24780"/>
<dbReference type="OrthoDB" id="1551015at2"/>
<dbReference type="CDD" id="cd06223">
    <property type="entry name" value="PRTases_typeI"/>
    <property type="match status" value="1"/>
</dbReference>
<dbReference type="Gene3D" id="3.40.50.2020">
    <property type="match status" value="1"/>
</dbReference>